<keyword evidence="3" id="KW-1185">Reference proteome</keyword>
<comment type="caution">
    <text evidence="2">The sequence shown here is derived from an EMBL/GenBank/DDBJ whole genome shotgun (WGS) entry which is preliminary data.</text>
</comment>
<feature type="transmembrane region" description="Helical" evidence="1">
    <location>
        <begin position="183"/>
        <end position="206"/>
    </location>
</feature>
<feature type="transmembrane region" description="Helical" evidence="1">
    <location>
        <begin position="19"/>
        <end position="39"/>
    </location>
</feature>
<feature type="transmembrane region" description="Helical" evidence="1">
    <location>
        <begin position="226"/>
        <end position="247"/>
    </location>
</feature>
<organism evidence="2 3">
    <name type="scientific">Microbacterium pullorum</name>
    <dbReference type="NCBI Taxonomy" id="2762236"/>
    <lineage>
        <taxon>Bacteria</taxon>
        <taxon>Bacillati</taxon>
        <taxon>Actinomycetota</taxon>
        <taxon>Actinomycetes</taxon>
        <taxon>Micrococcales</taxon>
        <taxon>Microbacteriaceae</taxon>
        <taxon>Microbacterium</taxon>
    </lineage>
</organism>
<dbReference type="Proteomes" id="UP000648352">
    <property type="component" value="Unassembled WGS sequence"/>
</dbReference>
<dbReference type="EMBL" id="JACSQP010000001">
    <property type="protein sequence ID" value="MBD7956219.1"/>
    <property type="molecule type" value="Genomic_DNA"/>
</dbReference>
<feature type="transmembrane region" description="Helical" evidence="1">
    <location>
        <begin position="59"/>
        <end position="76"/>
    </location>
</feature>
<feature type="transmembrane region" description="Helical" evidence="1">
    <location>
        <begin position="127"/>
        <end position="147"/>
    </location>
</feature>
<proteinExistence type="predicted"/>
<dbReference type="RefSeq" id="WP_191717246.1">
    <property type="nucleotide sequence ID" value="NZ_JACSQP010000001.1"/>
</dbReference>
<keyword evidence="1" id="KW-1133">Transmembrane helix</keyword>
<reference evidence="2 3" key="1">
    <citation type="submission" date="2020-08" db="EMBL/GenBank/DDBJ databases">
        <title>A Genomic Blueprint of the Chicken Gut Microbiome.</title>
        <authorList>
            <person name="Gilroy R."/>
            <person name="Ravi A."/>
            <person name="Getino M."/>
            <person name="Pursley I."/>
            <person name="Horton D.L."/>
            <person name="Alikhan N.-F."/>
            <person name="Baker D."/>
            <person name="Gharbi K."/>
            <person name="Hall N."/>
            <person name="Watson M."/>
            <person name="Adriaenssens E.M."/>
            <person name="Foster-Nyarko E."/>
            <person name="Jarju S."/>
            <person name="Secka A."/>
            <person name="Antonio M."/>
            <person name="Oren A."/>
            <person name="Chaudhuri R."/>
            <person name="La Ragione R.M."/>
            <person name="Hildebrand F."/>
            <person name="Pallen M.J."/>
        </authorList>
    </citation>
    <scope>NUCLEOTIDE SEQUENCE [LARGE SCALE GENOMIC DNA]</scope>
    <source>
        <strain evidence="2 3">Sa4CUA7</strain>
    </source>
</reference>
<evidence type="ECO:0000313" key="2">
    <source>
        <dbReference type="EMBL" id="MBD7956219.1"/>
    </source>
</evidence>
<evidence type="ECO:0000256" key="1">
    <source>
        <dbReference type="SAM" id="Phobius"/>
    </source>
</evidence>
<keyword evidence="1" id="KW-0812">Transmembrane</keyword>
<evidence type="ECO:0000313" key="3">
    <source>
        <dbReference type="Proteomes" id="UP000648352"/>
    </source>
</evidence>
<feature type="transmembrane region" description="Helical" evidence="1">
    <location>
        <begin position="159"/>
        <end position="177"/>
    </location>
</feature>
<protein>
    <recommendedName>
        <fullName evidence="4">DUF998 domain-containing protein</fullName>
    </recommendedName>
</protein>
<feature type="transmembrane region" description="Helical" evidence="1">
    <location>
        <begin position="83"/>
        <end position="107"/>
    </location>
</feature>
<name>A0ABR8RZE3_9MICO</name>
<accession>A0ABR8RZE3</accession>
<feature type="transmembrane region" description="Helical" evidence="1">
    <location>
        <begin position="253"/>
        <end position="275"/>
    </location>
</feature>
<sequence>MTHDAVPAADTSLRRTYRYLRLGVAGTAVVIVVAVTLVMTQLGMLESISAAYYTPARDALVGALIAASLGLLSLSGRGAQRGLLDAAALLAPLVAVVPTPVITIAGVEMCGGEACVPVSVHAAVDTSVATYLVVGALAVAVAVGLGLRPDAGRAALGRIWPSIVLAVGVLAAVWGWWGLGRESFFGFAHFVATVGFFAILAIVSLLDALRTDWSPEPAPSRAVRRAYAVIAGLLTLDLIALTAFVAVGGPAATTFPVVFGCELVALALFCLYWVLQTVNTWNQADPTLVGGLGQPGRLSRR</sequence>
<gene>
    <name evidence="2" type="ORF">H9651_01030</name>
</gene>
<keyword evidence="1" id="KW-0472">Membrane</keyword>
<evidence type="ECO:0008006" key="4">
    <source>
        <dbReference type="Google" id="ProtNLM"/>
    </source>
</evidence>